<protein>
    <submittedName>
        <fullName evidence="2">Uncharacterized protein</fullName>
    </submittedName>
</protein>
<feature type="compositionally biased region" description="Low complexity" evidence="1">
    <location>
        <begin position="75"/>
        <end position="94"/>
    </location>
</feature>
<evidence type="ECO:0000256" key="1">
    <source>
        <dbReference type="SAM" id="MobiDB-lite"/>
    </source>
</evidence>
<feature type="compositionally biased region" description="Basic residues" evidence="1">
    <location>
        <begin position="117"/>
        <end position="126"/>
    </location>
</feature>
<evidence type="ECO:0000313" key="2">
    <source>
        <dbReference type="EMBL" id="KAF1964518.1"/>
    </source>
</evidence>
<keyword evidence="3" id="KW-1185">Reference proteome</keyword>
<feature type="compositionally biased region" description="Basic and acidic residues" evidence="1">
    <location>
        <begin position="1"/>
        <end position="11"/>
    </location>
</feature>
<organism evidence="2 3">
    <name type="scientific">Bimuria novae-zelandiae CBS 107.79</name>
    <dbReference type="NCBI Taxonomy" id="1447943"/>
    <lineage>
        <taxon>Eukaryota</taxon>
        <taxon>Fungi</taxon>
        <taxon>Dikarya</taxon>
        <taxon>Ascomycota</taxon>
        <taxon>Pezizomycotina</taxon>
        <taxon>Dothideomycetes</taxon>
        <taxon>Pleosporomycetidae</taxon>
        <taxon>Pleosporales</taxon>
        <taxon>Massarineae</taxon>
        <taxon>Didymosphaeriaceae</taxon>
        <taxon>Bimuria</taxon>
    </lineage>
</organism>
<proteinExistence type="predicted"/>
<dbReference type="EMBL" id="ML976785">
    <property type="protein sequence ID" value="KAF1964518.1"/>
    <property type="molecule type" value="Genomic_DNA"/>
</dbReference>
<feature type="region of interest" description="Disordered" evidence="1">
    <location>
        <begin position="75"/>
        <end position="167"/>
    </location>
</feature>
<reference evidence="2" key="1">
    <citation type="journal article" date="2020" name="Stud. Mycol.">
        <title>101 Dothideomycetes genomes: a test case for predicting lifestyles and emergence of pathogens.</title>
        <authorList>
            <person name="Haridas S."/>
            <person name="Albert R."/>
            <person name="Binder M."/>
            <person name="Bloem J."/>
            <person name="Labutti K."/>
            <person name="Salamov A."/>
            <person name="Andreopoulos B."/>
            <person name="Baker S."/>
            <person name="Barry K."/>
            <person name="Bills G."/>
            <person name="Bluhm B."/>
            <person name="Cannon C."/>
            <person name="Castanera R."/>
            <person name="Culley D."/>
            <person name="Daum C."/>
            <person name="Ezra D."/>
            <person name="Gonzalez J."/>
            <person name="Henrissat B."/>
            <person name="Kuo A."/>
            <person name="Liang C."/>
            <person name="Lipzen A."/>
            <person name="Lutzoni F."/>
            <person name="Magnuson J."/>
            <person name="Mondo S."/>
            <person name="Nolan M."/>
            <person name="Ohm R."/>
            <person name="Pangilinan J."/>
            <person name="Park H.-J."/>
            <person name="Ramirez L."/>
            <person name="Alfaro M."/>
            <person name="Sun H."/>
            <person name="Tritt A."/>
            <person name="Yoshinaga Y."/>
            <person name="Zwiers L.-H."/>
            <person name="Turgeon B."/>
            <person name="Goodwin S."/>
            <person name="Spatafora J."/>
            <person name="Crous P."/>
            <person name="Grigoriev I."/>
        </authorList>
    </citation>
    <scope>NUCLEOTIDE SEQUENCE</scope>
    <source>
        <strain evidence="2">CBS 107.79</strain>
    </source>
</reference>
<feature type="compositionally biased region" description="Basic and acidic residues" evidence="1">
    <location>
        <begin position="152"/>
        <end position="163"/>
    </location>
</feature>
<dbReference type="Proteomes" id="UP000800036">
    <property type="component" value="Unassembled WGS sequence"/>
</dbReference>
<feature type="region of interest" description="Disordered" evidence="1">
    <location>
        <begin position="1"/>
        <end position="57"/>
    </location>
</feature>
<gene>
    <name evidence="2" type="ORF">BU23DRAFT_631561</name>
</gene>
<sequence>MEHPAHNRSTSDEPESDDSVKRSYECKTASEAARPDVLPEECRARLPPAVDSSKASAEISLASESAGILLELASSASQKAPQKSPAPQTLAAKPSKPKRARKQLSESQKSEPTQPRRSAREKHPTKRLAEEQANLPPLKKATKTKKKPQHKAAGELKQEESVERSPLGIVKYTLEQPCLFEKMELDTIMGLLNMLWHEREEEEAQKKKGHSK</sequence>
<dbReference type="AlphaFoldDB" id="A0A6A5UIA5"/>
<feature type="compositionally biased region" description="Polar residues" evidence="1">
    <location>
        <begin position="105"/>
        <end position="116"/>
    </location>
</feature>
<feature type="compositionally biased region" description="Basic residues" evidence="1">
    <location>
        <begin position="140"/>
        <end position="150"/>
    </location>
</feature>
<accession>A0A6A5UIA5</accession>
<evidence type="ECO:0000313" key="3">
    <source>
        <dbReference type="Proteomes" id="UP000800036"/>
    </source>
</evidence>
<name>A0A6A5UIA5_9PLEO</name>